<protein>
    <recommendedName>
        <fullName evidence="4">C-type lectin domain-containing protein</fullName>
    </recommendedName>
</protein>
<keyword evidence="3" id="KW-1185">Reference proteome</keyword>
<dbReference type="InterPro" id="IPR016187">
    <property type="entry name" value="CTDL_fold"/>
</dbReference>
<dbReference type="AlphaFoldDB" id="A0AAE0Z8F4"/>
<proteinExistence type="predicted"/>
<dbReference type="EMBL" id="JAWDGP010004460">
    <property type="protein sequence ID" value="KAK3764241.1"/>
    <property type="molecule type" value="Genomic_DNA"/>
</dbReference>
<evidence type="ECO:0000313" key="3">
    <source>
        <dbReference type="Proteomes" id="UP001283361"/>
    </source>
</evidence>
<evidence type="ECO:0000256" key="1">
    <source>
        <dbReference type="SAM" id="SignalP"/>
    </source>
</evidence>
<evidence type="ECO:0000313" key="2">
    <source>
        <dbReference type="EMBL" id="KAK3764241.1"/>
    </source>
</evidence>
<accession>A0AAE0Z8F4</accession>
<comment type="caution">
    <text evidence="2">The sequence shown here is derived from an EMBL/GenBank/DDBJ whole genome shotgun (WGS) entry which is preliminary data.</text>
</comment>
<name>A0AAE0Z8F4_9GAST</name>
<feature type="chain" id="PRO_5041973974" description="C-type lectin domain-containing protein" evidence="1">
    <location>
        <begin position="24"/>
        <end position="130"/>
    </location>
</feature>
<dbReference type="InterPro" id="IPR016186">
    <property type="entry name" value="C-type_lectin-like/link_sf"/>
</dbReference>
<organism evidence="2 3">
    <name type="scientific">Elysia crispata</name>
    <name type="common">lettuce slug</name>
    <dbReference type="NCBI Taxonomy" id="231223"/>
    <lineage>
        <taxon>Eukaryota</taxon>
        <taxon>Metazoa</taxon>
        <taxon>Spiralia</taxon>
        <taxon>Lophotrochozoa</taxon>
        <taxon>Mollusca</taxon>
        <taxon>Gastropoda</taxon>
        <taxon>Heterobranchia</taxon>
        <taxon>Euthyneura</taxon>
        <taxon>Panpulmonata</taxon>
        <taxon>Sacoglossa</taxon>
        <taxon>Placobranchoidea</taxon>
        <taxon>Plakobranchidae</taxon>
        <taxon>Elysia</taxon>
    </lineage>
</organism>
<dbReference type="CDD" id="cd00037">
    <property type="entry name" value="CLECT"/>
    <property type="match status" value="1"/>
</dbReference>
<dbReference type="Gene3D" id="3.10.100.10">
    <property type="entry name" value="Mannose-Binding Protein A, subunit A"/>
    <property type="match status" value="1"/>
</dbReference>
<feature type="signal peptide" evidence="1">
    <location>
        <begin position="1"/>
        <end position="23"/>
    </location>
</feature>
<dbReference type="SUPFAM" id="SSF56436">
    <property type="entry name" value="C-type lectin-like"/>
    <property type="match status" value="1"/>
</dbReference>
<evidence type="ECO:0008006" key="4">
    <source>
        <dbReference type="Google" id="ProtNLM"/>
    </source>
</evidence>
<dbReference type="Proteomes" id="UP001283361">
    <property type="component" value="Unassembled WGS sequence"/>
</dbReference>
<sequence length="130" mass="14973">MVQTMELVSLCLFLLSFFYKAECYPRDVWHQVDGRCYYISQTEMNFSEGKIKCQNLGGYPVELDDMDELRAVQNLLDPTIHEGFWVGLERISQGLYSVWIYCPLVAPLLERVEILGIVHACVSVLTFLLS</sequence>
<keyword evidence="1" id="KW-0732">Signal</keyword>
<reference evidence="2" key="1">
    <citation type="journal article" date="2023" name="G3 (Bethesda)">
        <title>A reference genome for the long-term kleptoplast-retaining sea slug Elysia crispata morphotype clarki.</title>
        <authorList>
            <person name="Eastman K.E."/>
            <person name="Pendleton A.L."/>
            <person name="Shaikh M.A."/>
            <person name="Suttiyut T."/>
            <person name="Ogas R."/>
            <person name="Tomko P."/>
            <person name="Gavelis G."/>
            <person name="Widhalm J.R."/>
            <person name="Wisecaver J.H."/>
        </authorList>
    </citation>
    <scope>NUCLEOTIDE SEQUENCE</scope>
    <source>
        <strain evidence="2">ECLA1</strain>
    </source>
</reference>
<gene>
    <name evidence="2" type="ORF">RRG08_032946</name>
</gene>